<dbReference type="RefSeq" id="WP_160598457.1">
    <property type="nucleotide sequence ID" value="NZ_WTYS01000001.1"/>
</dbReference>
<feature type="chain" id="PRO_5026292909" evidence="1">
    <location>
        <begin position="32"/>
        <end position="155"/>
    </location>
</feature>
<comment type="caution">
    <text evidence="2">The sequence shown here is derived from an EMBL/GenBank/DDBJ whole genome shotgun (WGS) entry which is preliminary data.</text>
</comment>
<dbReference type="EMBL" id="WTYS01000001">
    <property type="protein sequence ID" value="MXO57361.1"/>
    <property type="molecule type" value="Genomic_DNA"/>
</dbReference>
<evidence type="ECO:0000313" key="3">
    <source>
        <dbReference type="Proteomes" id="UP000468943"/>
    </source>
</evidence>
<sequence length="155" mass="16726">MKFSAKTLTAMKALTTACIALGLTLPQPVFAQDVDFGDDSSEWAIDGECDDPRFTGPGMTTTPLLDSDIRADATDCKTAFDQGRIELKSGSSTRDSSRIAWGDDNGEWANDGECDDMRFEGPGMTTTPLLVEDVKHDASDCRSAYEAGKLELRSS</sequence>
<evidence type="ECO:0000256" key="1">
    <source>
        <dbReference type="SAM" id="SignalP"/>
    </source>
</evidence>
<protein>
    <submittedName>
        <fullName evidence="2">Uncharacterized protein</fullName>
    </submittedName>
</protein>
<keyword evidence="3" id="KW-1185">Reference proteome</keyword>
<organism evidence="2 3">
    <name type="scientific">Pontixanthobacter gangjinensis</name>
    <dbReference type="NCBI Taxonomy" id="1028742"/>
    <lineage>
        <taxon>Bacteria</taxon>
        <taxon>Pseudomonadati</taxon>
        <taxon>Pseudomonadota</taxon>
        <taxon>Alphaproteobacteria</taxon>
        <taxon>Sphingomonadales</taxon>
        <taxon>Erythrobacteraceae</taxon>
        <taxon>Pontixanthobacter</taxon>
    </lineage>
</organism>
<gene>
    <name evidence="2" type="ORF">GRI36_10765</name>
</gene>
<dbReference type="OrthoDB" id="7426809at2"/>
<accession>A0A6I4SN80</accession>
<feature type="signal peptide" evidence="1">
    <location>
        <begin position="1"/>
        <end position="31"/>
    </location>
</feature>
<reference evidence="2 3" key="1">
    <citation type="submission" date="2019-12" db="EMBL/GenBank/DDBJ databases">
        <title>Genomic-based taxomic classification of the family Erythrobacteraceae.</title>
        <authorList>
            <person name="Xu L."/>
        </authorList>
    </citation>
    <scope>NUCLEOTIDE SEQUENCE [LARGE SCALE GENOMIC DNA]</scope>
    <source>
        <strain evidence="2 3">JCM 17802</strain>
    </source>
</reference>
<name>A0A6I4SN80_9SPHN</name>
<evidence type="ECO:0000313" key="2">
    <source>
        <dbReference type="EMBL" id="MXO57361.1"/>
    </source>
</evidence>
<keyword evidence="1" id="KW-0732">Signal</keyword>
<dbReference type="Proteomes" id="UP000468943">
    <property type="component" value="Unassembled WGS sequence"/>
</dbReference>
<dbReference type="AlphaFoldDB" id="A0A6I4SN80"/>
<proteinExistence type="predicted"/>